<dbReference type="InterPro" id="IPR011055">
    <property type="entry name" value="Dup_hybrid_motif"/>
</dbReference>
<gene>
    <name evidence="4" type="ORF">GCM10022247_60440</name>
</gene>
<evidence type="ECO:0000256" key="1">
    <source>
        <dbReference type="ARBA" id="ARBA00022729"/>
    </source>
</evidence>
<dbReference type="PANTHER" id="PTHR21666:SF289">
    <property type="entry name" value="L-ALA--D-GLU ENDOPEPTIDASE"/>
    <property type="match status" value="1"/>
</dbReference>
<evidence type="ECO:0000259" key="3">
    <source>
        <dbReference type="Pfam" id="PF01551"/>
    </source>
</evidence>
<organism evidence="4 5">
    <name type="scientific">Allokutzneria multivorans</name>
    <dbReference type="NCBI Taxonomy" id="1142134"/>
    <lineage>
        <taxon>Bacteria</taxon>
        <taxon>Bacillati</taxon>
        <taxon>Actinomycetota</taxon>
        <taxon>Actinomycetes</taxon>
        <taxon>Pseudonocardiales</taxon>
        <taxon>Pseudonocardiaceae</taxon>
        <taxon>Allokutzneria</taxon>
    </lineage>
</organism>
<accession>A0ABP7TK76</accession>
<protein>
    <recommendedName>
        <fullName evidence="3">M23ase beta-sheet core domain-containing protein</fullName>
    </recommendedName>
</protein>
<comment type="caution">
    <text evidence="4">The sequence shown here is derived from an EMBL/GenBank/DDBJ whole genome shotgun (WGS) entry which is preliminary data.</text>
</comment>
<sequence length="169" mass="17771">MPTHLAPLLLAALLFLPPAPAPTHLAPSSSFGWPLEGTPVVLRHFERPAHSYAPGHRGVDLAGAPEQPVLAAGDGTIAFAGQVAGRGVVSIDHPNGLRTTYEPLTPAVTAGAGVVRGAVIGALQPGHAGCRGPPACLHWGVRRDKDYLDPLRLLRRPALRLLPWDGTRR</sequence>
<dbReference type="InterPro" id="IPR050570">
    <property type="entry name" value="Cell_wall_metabolism_enzyme"/>
</dbReference>
<dbReference type="PANTHER" id="PTHR21666">
    <property type="entry name" value="PEPTIDASE-RELATED"/>
    <property type="match status" value="1"/>
</dbReference>
<keyword evidence="1 2" id="KW-0732">Signal</keyword>
<evidence type="ECO:0000256" key="2">
    <source>
        <dbReference type="SAM" id="SignalP"/>
    </source>
</evidence>
<feature type="signal peptide" evidence="2">
    <location>
        <begin position="1"/>
        <end position="21"/>
    </location>
</feature>
<feature type="chain" id="PRO_5047358891" description="M23ase beta-sheet core domain-containing protein" evidence="2">
    <location>
        <begin position="22"/>
        <end position="169"/>
    </location>
</feature>
<dbReference type="CDD" id="cd12797">
    <property type="entry name" value="M23_peptidase"/>
    <property type="match status" value="1"/>
</dbReference>
<dbReference type="InterPro" id="IPR016047">
    <property type="entry name" value="M23ase_b-sheet_dom"/>
</dbReference>
<dbReference type="Pfam" id="PF01551">
    <property type="entry name" value="Peptidase_M23"/>
    <property type="match status" value="1"/>
</dbReference>
<dbReference type="EMBL" id="BAABAL010000019">
    <property type="protein sequence ID" value="GAA4027376.1"/>
    <property type="molecule type" value="Genomic_DNA"/>
</dbReference>
<evidence type="ECO:0000313" key="4">
    <source>
        <dbReference type="EMBL" id="GAA4027376.1"/>
    </source>
</evidence>
<keyword evidence="5" id="KW-1185">Reference proteome</keyword>
<dbReference type="SUPFAM" id="SSF51261">
    <property type="entry name" value="Duplicated hybrid motif"/>
    <property type="match status" value="1"/>
</dbReference>
<evidence type="ECO:0000313" key="5">
    <source>
        <dbReference type="Proteomes" id="UP001501747"/>
    </source>
</evidence>
<feature type="domain" description="M23ase beta-sheet core" evidence="3">
    <location>
        <begin position="55"/>
        <end position="150"/>
    </location>
</feature>
<proteinExistence type="predicted"/>
<dbReference type="Gene3D" id="2.70.70.10">
    <property type="entry name" value="Glucose Permease (Domain IIA)"/>
    <property type="match status" value="1"/>
</dbReference>
<dbReference type="RefSeq" id="WP_344882197.1">
    <property type="nucleotide sequence ID" value="NZ_BAABAL010000019.1"/>
</dbReference>
<reference evidence="5" key="1">
    <citation type="journal article" date="2019" name="Int. J. Syst. Evol. Microbiol.">
        <title>The Global Catalogue of Microorganisms (GCM) 10K type strain sequencing project: providing services to taxonomists for standard genome sequencing and annotation.</title>
        <authorList>
            <consortium name="The Broad Institute Genomics Platform"/>
            <consortium name="The Broad Institute Genome Sequencing Center for Infectious Disease"/>
            <person name="Wu L."/>
            <person name="Ma J."/>
        </authorList>
    </citation>
    <scope>NUCLEOTIDE SEQUENCE [LARGE SCALE GENOMIC DNA]</scope>
    <source>
        <strain evidence="5">JCM 17342</strain>
    </source>
</reference>
<dbReference type="Proteomes" id="UP001501747">
    <property type="component" value="Unassembled WGS sequence"/>
</dbReference>
<name>A0ABP7TK76_9PSEU</name>